<dbReference type="Proteomes" id="UP000243778">
    <property type="component" value="Unassembled WGS sequence"/>
</dbReference>
<organism evidence="2 3">
    <name type="scientific">Pseudomonas kuykendallii</name>
    <dbReference type="NCBI Taxonomy" id="1007099"/>
    <lineage>
        <taxon>Bacteria</taxon>
        <taxon>Pseudomonadati</taxon>
        <taxon>Pseudomonadota</taxon>
        <taxon>Gammaproteobacteria</taxon>
        <taxon>Pseudomonadales</taxon>
        <taxon>Pseudomonadaceae</taxon>
        <taxon>Pseudomonas</taxon>
    </lineage>
</organism>
<dbReference type="STRING" id="1007099.SAMN05216287_2402"/>
<dbReference type="SUPFAM" id="SSF54593">
    <property type="entry name" value="Glyoxalase/Bleomycin resistance protein/Dihydroxybiphenyl dioxygenase"/>
    <property type="match status" value="1"/>
</dbReference>
<keyword evidence="3" id="KW-1185">Reference proteome</keyword>
<feature type="domain" description="VOC" evidence="1">
    <location>
        <begin position="1"/>
        <end position="118"/>
    </location>
</feature>
<dbReference type="PANTHER" id="PTHR35006:SF2">
    <property type="entry name" value="GLYOXALASE FAMILY PROTEIN (AFU_ORTHOLOGUE AFUA_5G14830)"/>
    <property type="match status" value="1"/>
</dbReference>
<evidence type="ECO:0000313" key="2">
    <source>
        <dbReference type="EMBL" id="SDX19475.1"/>
    </source>
</evidence>
<accession>A0A1H2ZQ95</accession>
<dbReference type="Pfam" id="PF00903">
    <property type="entry name" value="Glyoxalase"/>
    <property type="match status" value="1"/>
</dbReference>
<dbReference type="PANTHER" id="PTHR35006">
    <property type="entry name" value="GLYOXALASE FAMILY PROTEIN (AFU_ORTHOLOGUE AFUA_5G14830)"/>
    <property type="match status" value="1"/>
</dbReference>
<dbReference type="InterPro" id="IPR037523">
    <property type="entry name" value="VOC_core"/>
</dbReference>
<dbReference type="InterPro" id="IPR029068">
    <property type="entry name" value="Glyas_Bleomycin-R_OHBP_Dase"/>
</dbReference>
<gene>
    <name evidence="2" type="ORF">SAMN05216287_2402</name>
</gene>
<evidence type="ECO:0000313" key="3">
    <source>
        <dbReference type="Proteomes" id="UP000243778"/>
    </source>
</evidence>
<dbReference type="AlphaFoldDB" id="A0A1H2ZQ95"/>
<proteinExistence type="predicted"/>
<evidence type="ECO:0000259" key="1">
    <source>
        <dbReference type="PROSITE" id="PS51819"/>
    </source>
</evidence>
<dbReference type="EMBL" id="FNNU01000003">
    <property type="protein sequence ID" value="SDX19475.1"/>
    <property type="molecule type" value="Genomic_DNA"/>
</dbReference>
<dbReference type="RefSeq" id="WP_090228286.1">
    <property type="nucleotide sequence ID" value="NZ_CAURGU010000039.1"/>
</dbReference>
<dbReference type="InterPro" id="IPR004360">
    <property type="entry name" value="Glyas_Fos-R_dOase_dom"/>
</dbReference>
<protein>
    <recommendedName>
        <fullName evidence="1">VOC domain-containing protein</fullName>
    </recommendedName>
</protein>
<dbReference type="PROSITE" id="PS51819">
    <property type="entry name" value="VOC"/>
    <property type="match status" value="1"/>
</dbReference>
<dbReference type="Gene3D" id="3.10.180.10">
    <property type="entry name" value="2,3-Dihydroxybiphenyl 1,2-Dioxygenase, domain 1"/>
    <property type="match status" value="1"/>
</dbReference>
<dbReference type="CDD" id="cd07262">
    <property type="entry name" value="VOC_like"/>
    <property type="match status" value="1"/>
</dbReference>
<name>A0A1H2ZQ95_9PSED</name>
<sequence>MFDHLGFGVTNLAESKAFFLNALRPLGVSVAMESPYGVGLGRGGKPSMWLHETTEVPARLHIAIAADTRAEVDAFYSAALAAGGRDNGAPGLRPHYHPNYYAAFVIGPDGHNIEAVCHKAAQDVLAGQPK</sequence>
<reference evidence="3" key="1">
    <citation type="submission" date="2016-10" db="EMBL/GenBank/DDBJ databases">
        <authorList>
            <person name="Varghese N."/>
            <person name="Submissions S."/>
        </authorList>
    </citation>
    <scope>NUCLEOTIDE SEQUENCE [LARGE SCALE GENOMIC DNA]</scope>
    <source>
        <strain evidence="3">NRRL B-59562</strain>
    </source>
</reference>
<dbReference type="OrthoDB" id="9800438at2"/>